<keyword evidence="1" id="KW-0238">DNA-binding</keyword>
<evidence type="ECO:0000313" key="2">
    <source>
        <dbReference type="EMBL" id="TBX42536.1"/>
    </source>
</evidence>
<proteinExistence type="predicted"/>
<evidence type="ECO:0000256" key="1">
    <source>
        <dbReference type="ARBA" id="ARBA00023125"/>
    </source>
</evidence>
<evidence type="ECO:0000313" key="3">
    <source>
        <dbReference type="Proteomes" id="UP000292648"/>
    </source>
</evidence>
<dbReference type="KEGG" id="lpx:ASU28_06835"/>
<dbReference type="EMBL" id="SEHH01000057">
    <property type="protein sequence ID" value="TBX42536.1"/>
    <property type="molecule type" value="Genomic_DNA"/>
</dbReference>
<sequence>MTDFRIKKTDDVITKSFVDLVIENGFDNVTVKDIALRSLISRKTFYLHYDDKFALTDAILQDILTWLDETLEKRRLLINQGVVLSNAISKLEPELRQLLTCWRRPINAIMTIPQAKMRLMDGLKDILGRHLQAAFKHPESDLEINVIGGMMLGMIEYYLQINDFPSGEELKQLSSSIRLILGE</sequence>
<dbReference type="InterPro" id="IPR001647">
    <property type="entry name" value="HTH_TetR"/>
</dbReference>
<name>A0A370ACS7_9LACO</name>
<reference evidence="2 3" key="1">
    <citation type="submission" date="2019-01" db="EMBL/GenBank/DDBJ databases">
        <title>Draft genome sequence of Lactobacillus paraplantarum OSY-TC318, a Producer of the novel lantibiotic Paraplantaracin TC318.</title>
        <authorList>
            <person name="Hussein W.E."/>
            <person name="Huang E."/>
            <person name="Yousef A.E."/>
        </authorList>
    </citation>
    <scope>NUCLEOTIDE SEQUENCE [LARGE SCALE GENOMIC DNA]</scope>
    <source>
        <strain evidence="2 3">OSY-TC318</strain>
    </source>
</reference>
<accession>A0A370ACS7</accession>
<protein>
    <submittedName>
        <fullName evidence="2">TetR/AcrR family transcriptional regulator</fullName>
    </submittedName>
</protein>
<dbReference type="GO" id="GO:0003677">
    <property type="term" value="F:DNA binding"/>
    <property type="evidence" value="ECO:0007669"/>
    <property type="project" value="UniProtKB-UniRule"/>
</dbReference>
<gene>
    <name evidence="2" type="ORF">EUZ87_07165</name>
</gene>
<organism evidence="2 3">
    <name type="scientific">Lactiplantibacillus paraplantarum</name>
    <dbReference type="NCBI Taxonomy" id="60520"/>
    <lineage>
        <taxon>Bacteria</taxon>
        <taxon>Bacillati</taxon>
        <taxon>Bacillota</taxon>
        <taxon>Bacilli</taxon>
        <taxon>Lactobacillales</taxon>
        <taxon>Lactobacillaceae</taxon>
        <taxon>Lactiplantibacillus</taxon>
    </lineage>
</organism>
<dbReference type="Proteomes" id="UP000292648">
    <property type="component" value="Unassembled WGS sequence"/>
</dbReference>
<dbReference type="PANTHER" id="PTHR43479:SF7">
    <property type="entry name" value="TETR-FAMILY TRANSCRIPTIONAL REGULATOR"/>
    <property type="match status" value="1"/>
</dbReference>
<dbReference type="PROSITE" id="PS50977">
    <property type="entry name" value="HTH_TETR_2"/>
    <property type="match status" value="1"/>
</dbReference>
<comment type="caution">
    <text evidence="2">The sequence shown here is derived from an EMBL/GenBank/DDBJ whole genome shotgun (WGS) entry which is preliminary data.</text>
</comment>
<dbReference type="InterPro" id="IPR050624">
    <property type="entry name" value="HTH-type_Tx_Regulator"/>
</dbReference>
<dbReference type="AlphaFoldDB" id="A0A370ACS7"/>
<dbReference type="PANTHER" id="PTHR43479">
    <property type="entry name" value="ACREF/ENVCD OPERON REPRESSOR-RELATED"/>
    <property type="match status" value="1"/>
</dbReference>
<dbReference type="SUPFAM" id="SSF46689">
    <property type="entry name" value="Homeodomain-like"/>
    <property type="match status" value="1"/>
</dbReference>
<dbReference type="Gene3D" id="1.10.357.10">
    <property type="entry name" value="Tetracycline Repressor, domain 2"/>
    <property type="match status" value="1"/>
</dbReference>
<dbReference type="InterPro" id="IPR009057">
    <property type="entry name" value="Homeodomain-like_sf"/>
</dbReference>
<dbReference type="RefSeq" id="WP_033611748.1">
    <property type="nucleotide sequence ID" value="NZ_CP013130.1"/>
</dbReference>
<dbReference type="Pfam" id="PF00440">
    <property type="entry name" value="TetR_N"/>
    <property type="match status" value="1"/>
</dbReference>